<dbReference type="PROSITE" id="PS00028">
    <property type="entry name" value="ZINC_FINGER_C2H2_1"/>
    <property type="match status" value="1"/>
</dbReference>
<keyword evidence="1" id="KW-0479">Metal-binding</keyword>
<dbReference type="Pfam" id="PF03399">
    <property type="entry name" value="SAC3_GANP"/>
    <property type="match status" value="1"/>
</dbReference>
<dbReference type="PANTHER" id="PTHR12436">
    <property type="entry name" value="80 KDA MCM3-ASSOCIATED PROTEIN"/>
    <property type="match status" value="1"/>
</dbReference>
<proteinExistence type="predicted"/>
<organism evidence="3 4">
    <name type="scientific">Brachionus plicatilis</name>
    <name type="common">Marine rotifer</name>
    <name type="synonym">Brachionus muelleri</name>
    <dbReference type="NCBI Taxonomy" id="10195"/>
    <lineage>
        <taxon>Eukaryota</taxon>
        <taxon>Metazoa</taxon>
        <taxon>Spiralia</taxon>
        <taxon>Gnathifera</taxon>
        <taxon>Rotifera</taxon>
        <taxon>Eurotatoria</taxon>
        <taxon>Monogononta</taxon>
        <taxon>Pseudotrocha</taxon>
        <taxon>Ploima</taxon>
        <taxon>Brachionidae</taxon>
        <taxon>Brachionus</taxon>
    </lineage>
</organism>
<keyword evidence="1" id="KW-0862">Zinc</keyword>
<dbReference type="PANTHER" id="PTHR12436:SF3">
    <property type="entry name" value="GERMINAL-CENTER ASSOCIATED NUCLEAR PROTEIN"/>
    <property type="match status" value="1"/>
</dbReference>
<dbReference type="OrthoDB" id="264795at2759"/>
<evidence type="ECO:0000313" key="3">
    <source>
        <dbReference type="EMBL" id="RNA21027.1"/>
    </source>
</evidence>
<dbReference type="InterPro" id="IPR045107">
    <property type="entry name" value="SAC3/GANP/THP3"/>
</dbReference>
<dbReference type="AlphaFoldDB" id="A0A3M7RBY5"/>
<keyword evidence="1" id="KW-0863">Zinc-finger</keyword>
<feature type="domain" description="C2H2-type" evidence="2">
    <location>
        <begin position="407"/>
        <end position="431"/>
    </location>
</feature>
<gene>
    <name evidence="3" type="ORF">BpHYR1_019480</name>
</gene>
<reference evidence="3 4" key="1">
    <citation type="journal article" date="2018" name="Sci. Rep.">
        <title>Genomic signatures of local adaptation to the degree of environmental predictability in rotifers.</title>
        <authorList>
            <person name="Franch-Gras L."/>
            <person name="Hahn C."/>
            <person name="Garcia-Roger E.M."/>
            <person name="Carmona M.J."/>
            <person name="Serra M."/>
            <person name="Gomez A."/>
        </authorList>
    </citation>
    <scope>NUCLEOTIDE SEQUENCE [LARGE SCALE GENOMIC DNA]</scope>
    <source>
        <strain evidence="3">HYR1</strain>
    </source>
</reference>
<sequence length="431" mass="50567">MDAQQFSILQASEESIKKFDLQVTDKREFLQLINDTFKKPSITSKEKFDTLVLRDKILKLIRHELYQISPVSSGKIIQGTCQDMCPEKERFSREHLGLCHKYEFSADNQQPDHYIMVKEYSRSSADQDLPLPNEMRSLDVLYDTMLYIIDKIITRIEESSTESGFFYNAEIFSIVEWYDFVWNRTRSIRKEIIQQRLLTSDSEPDLKGVFIIEQCARFHIMCSHRLCDQASDIFDFKINEENLKNCFQSLRQYYQTSHELGSNLPASPFEAEFRSYIILLNLTESNILGEIQRWPKEIRHSRSVHFALNCYFAFNSKNYVKFFRLIASDECEYLQSCILHRHFFSARLDAFKTIFNSFKENKEKNYPIDKLVEILEKFSKIASEAPIASEATQSAVKKVLSKHKNPIACPECGKLMKNERGVKQHIAKIHK</sequence>
<dbReference type="InterPro" id="IPR013087">
    <property type="entry name" value="Znf_C2H2_type"/>
</dbReference>
<name>A0A3M7RBY5_BRAPC</name>
<accession>A0A3M7RBY5</accession>
<dbReference type="GO" id="GO:0070390">
    <property type="term" value="C:transcription export complex 2"/>
    <property type="evidence" value="ECO:0007669"/>
    <property type="project" value="TreeGrafter"/>
</dbReference>
<dbReference type="STRING" id="10195.A0A3M7RBY5"/>
<dbReference type="PROSITE" id="PS50157">
    <property type="entry name" value="ZINC_FINGER_C2H2_2"/>
    <property type="match status" value="1"/>
</dbReference>
<evidence type="ECO:0000259" key="2">
    <source>
        <dbReference type="PROSITE" id="PS50157"/>
    </source>
</evidence>
<dbReference type="GO" id="GO:0006406">
    <property type="term" value="P:mRNA export from nucleus"/>
    <property type="evidence" value="ECO:0007669"/>
    <property type="project" value="TreeGrafter"/>
</dbReference>
<protein>
    <submittedName>
        <fullName evidence="3">Germinal-center associated nuclear-like isoform X1</fullName>
    </submittedName>
</protein>
<keyword evidence="4" id="KW-1185">Reference proteome</keyword>
<dbReference type="EMBL" id="REGN01003747">
    <property type="protein sequence ID" value="RNA21027.1"/>
    <property type="molecule type" value="Genomic_DNA"/>
</dbReference>
<dbReference type="Gene3D" id="1.25.40.990">
    <property type="match status" value="1"/>
</dbReference>
<evidence type="ECO:0000256" key="1">
    <source>
        <dbReference type="PROSITE-ProRule" id="PRU00042"/>
    </source>
</evidence>
<evidence type="ECO:0000313" key="4">
    <source>
        <dbReference type="Proteomes" id="UP000276133"/>
    </source>
</evidence>
<dbReference type="InterPro" id="IPR005062">
    <property type="entry name" value="SAC3/GANP/THP3_conserved"/>
</dbReference>
<comment type="caution">
    <text evidence="3">The sequence shown here is derived from an EMBL/GenBank/DDBJ whole genome shotgun (WGS) entry which is preliminary data.</text>
</comment>
<dbReference type="GO" id="GO:0008270">
    <property type="term" value="F:zinc ion binding"/>
    <property type="evidence" value="ECO:0007669"/>
    <property type="project" value="UniProtKB-KW"/>
</dbReference>
<dbReference type="Proteomes" id="UP000276133">
    <property type="component" value="Unassembled WGS sequence"/>
</dbReference>
<dbReference type="GO" id="GO:0005737">
    <property type="term" value="C:cytoplasm"/>
    <property type="evidence" value="ECO:0007669"/>
    <property type="project" value="TreeGrafter"/>
</dbReference>